<comment type="catalytic activity">
    <reaction evidence="18">
        <text>L-tyrosyl-[protein] + ATP = O-phospho-L-tyrosyl-[protein] + ADP + H(+)</text>
        <dbReference type="Rhea" id="RHEA:10596"/>
        <dbReference type="Rhea" id="RHEA-COMP:10136"/>
        <dbReference type="Rhea" id="RHEA-COMP:20101"/>
        <dbReference type="ChEBI" id="CHEBI:15378"/>
        <dbReference type="ChEBI" id="CHEBI:30616"/>
        <dbReference type="ChEBI" id="CHEBI:46858"/>
        <dbReference type="ChEBI" id="CHEBI:61978"/>
        <dbReference type="ChEBI" id="CHEBI:456216"/>
        <dbReference type="EC" id="2.7.10.1"/>
    </reaction>
</comment>
<dbReference type="SUPFAM" id="SSF56112">
    <property type="entry name" value="Protein kinase-like (PK-like)"/>
    <property type="match status" value="1"/>
</dbReference>
<dbReference type="OrthoDB" id="5984265at2759"/>
<dbReference type="GO" id="GO:0007169">
    <property type="term" value="P:cell surface receptor protein tyrosine kinase signaling pathway"/>
    <property type="evidence" value="ECO:0007669"/>
    <property type="project" value="TreeGrafter"/>
</dbReference>
<evidence type="ECO:0000256" key="11">
    <source>
        <dbReference type="ARBA" id="ARBA00022989"/>
    </source>
</evidence>
<dbReference type="InterPro" id="IPR013098">
    <property type="entry name" value="Ig_I-set"/>
</dbReference>
<evidence type="ECO:0000256" key="25">
    <source>
        <dbReference type="SAM" id="Phobius"/>
    </source>
</evidence>
<feature type="binding site" evidence="22">
    <location>
        <position position="731"/>
    </location>
    <ligand>
        <name>Mg(2+)</name>
        <dbReference type="ChEBI" id="CHEBI:18420"/>
    </ligand>
</feature>
<dbReference type="InterPro" id="IPR000719">
    <property type="entry name" value="Prot_kinase_dom"/>
</dbReference>
<comment type="caution">
    <text evidence="26">The sequence shown here is derived from an EMBL/GenBank/DDBJ whole genome shotgun (WGS) entry which is preliminary data.</text>
</comment>
<dbReference type="Pfam" id="PF00047">
    <property type="entry name" value="ig"/>
    <property type="match status" value="1"/>
</dbReference>
<dbReference type="InterPro" id="IPR050122">
    <property type="entry name" value="RTK"/>
</dbReference>
<feature type="active site" description="Proton acceptor" evidence="20">
    <location>
        <position position="726"/>
    </location>
</feature>
<dbReference type="GO" id="GO:0005524">
    <property type="term" value="F:ATP binding"/>
    <property type="evidence" value="ECO:0007669"/>
    <property type="project" value="UniProtKB-UniRule"/>
</dbReference>
<dbReference type="SMART" id="SM00408">
    <property type="entry name" value="IGc2"/>
    <property type="match status" value="4"/>
</dbReference>
<evidence type="ECO:0000256" key="3">
    <source>
        <dbReference type="ARBA" id="ARBA00022553"/>
    </source>
</evidence>
<evidence type="ECO:0000256" key="19">
    <source>
        <dbReference type="ARBA" id="ARBA00056965"/>
    </source>
</evidence>
<dbReference type="FunFam" id="3.30.200.20:FF:000593">
    <property type="entry name" value="Predicted protein"/>
    <property type="match status" value="1"/>
</dbReference>
<evidence type="ECO:0000256" key="9">
    <source>
        <dbReference type="ARBA" id="ARBA00022777"/>
    </source>
</evidence>
<dbReference type="FunFam" id="2.60.40.10:FF:000020">
    <property type="entry name" value="Fibroblast growth factor receptor"/>
    <property type="match status" value="1"/>
</dbReference>
<dbReference type="SMART" id="SM00219">
    <property type="entry name" value="TyrKc"/>
    <property type="match status" value="1"/>
</dbReference>
<evidence type="ECO:0000256" key="20">
    <source>
        <dbReference type="PIRSR" id="PIRSR000615-1"/>
    </source>
</evidence>
<keyword evidence="6" id="KW-0732">Signal</keyword>
<dbReference type="SUPFAM" id="SSF48726">
    <property type="entry name" value="Immunoglobulin"/>
    <property type="match status" value="4"/>
</dbReference>
<dbReference type="PROSITE" id="PS00107">
    <property type="entry name" value="PROTEIN_KINASE_ATP"/>
    <property type="match status" value="1"/>
</dbReference>
<dbReference type="InterPro" id="IPR008266">
    <property type="entry name" value="Tyr_kinase_AS"/>
</dbReference>
<evidence type="ECO:0000256" key="2">
    <source>
        <dbReference type="ARBA" id="ARBA00011902"/>
    </source>
</evidence>
<evidence type="ECO:0000256" key="8">
    <source>
        <dbReference type="ARBA" id="ARBA00022741"/>
    </source>
</evidence>
<dbReference type="FunFam" id="1.10.510.10:FF:000007">
    <property type="entry name" value="Fibroblast growth factor receptor"/>
    <property type="match status" value="1"/>
</dbReference>
<evidence type="ECO:0000313" key="26">
    <source>
        <dbReference type="EMBL" id="CAB3989129.1"/>
    </source>
</evidence>
<dbReference type="GO" id="GO:0004714">
    <property type="term" value="F:transmembrane receptor protein tyrosine kinase activity"/>
    <property type="evidence" value="ECO:0007669"/>
    <property type="project" value="UniProtKB-EC"/>
</dbReference>
<keyword evidence="8 21" id="KW-0547">Nucleotide-binding</keyword>
<dbReference type="SMART" id="SM00409">
    <property type="entry name" value="IG"/>
    <property type="match status" value="4"/>
</dbReference>
<dbReference type="GO" id="GO:0043235">
    <property type="term" value="C:receptor complex"/>
    <property type="evidence" value="ECO:0007669"/>
    <property type="project" value="TreeGrafter"/>
</dbReference>
<keyword evidence="4" id="KW-0808">Transferase</keyword>
<accession>A0A7D9DMU7</accession>
<dbReference type="PANTHER" id="PTHR24416:SF550">
    <property type="entry name" value="FIBROBLAST GROWTH FACTOR RECEPTOR HOMOLOG 1-RELATED"/>
    <property type="match status" value="1"/>
</dbReference>
<dbReference type="InterPro" id="IPR013151">
    <property type="entry name" value="Immunoglobulin_dom"/>
</dbReference>
<dbReference type="InterPro" id="IPR003599">
    <property type="entry name" value="Ig_sub"/>
</dbReference>
<evidence type="ECO:0000256" key="16">
    <source>
        <dbReference type="ARBA" id="ARBA00023180"/>
    </source>
</evidence>
<feature type="binding site" evidence="22">
    <location>
        <position position="744"/>
    </location>
    <ligand>
        <name>Mg(2+)</name>
        <dbReference type="ChEBI" id="CHEBI:18420"/>
    </ligand>
</feature>
<evidence type="ECO:0000256" key="23">
    <source>
        <dbReference type="PIRSR" id="PIRSR000615-4"/>
    </source>
</evidence>
<dbReference type="EMBL" id="CACRXK020001434">
    <property type="protein sequence ID" value="CAB3989129.1"/>
    <property type="molecule type" value="Genomic_DNA"/>
</dbReference>
<dbReference type="InterPro" id="IPR003598">
    <property type="entry name" value="Ig_sub2"/>
</dbReference>
<organism evidence="26 27">
    <name type="scientific">Paramuricea clavata</name>
    <name type="common">Red gorgonian</name>
    <name type="synonym">Violescent sea-whip</name>
    <dbReference type="NCBI Taxonomy" id="317549"/>
    <lineage>
        <taxon>Eukaryota</taxon>
        <taxon>Metazoa</taxon>
        <taxon>Cnidaria</taxon>
        <taxon>Anthozoa</taxon>
        <taxon>Octocorallia</taxon>
        <taxon>Malacalcyonacea</taxon>
        <taxon>Plexauridae</taxon>
        <taxon>Paramuricea</taxon>
    </lineage>
</organism>
<evidence type="ECO:0000256" key="1">
    <source>
        <dbReference type="ARBA" id="ARBA00004167"/>
    </source>
</evidence>
<evidence type="ECO:0000256" key="4">
    <source>
        <dbReference type="ARBA" id="ARBA00022679"/>
    </source>
</evidence>
<keyword evidence="9" id="KW-0418">Kinase</keyword>
<dbReference type="PANTHER" id="PTHR24416">
    <property type="entry name" value="TYROSINE-PROTEIN KINASE RECEPTOR"/>
    <property type="match status" value="1"/>
</dbReference>
<keyword evidence="27" id="KW-1185">Reference proteome</keyword>
<name>A0A7D9DMU7_PARCT</name>
<dbReference type="Gene3D" id="2.60.40.10">
    <property type="entry name" value="Immunoglobulins"/>
    <property type="match status" value="4"/>
</dbReference>
<dbReference type="GO" id="GO:0046872">
    <property type="term" value="F:metal ion binding"/>
    <property type="evidence" value="ECO:0007669"/>
    <property type="project" value="UniProtKB-KW"/>
</dbReference>
<dbReference type="InterPro" id="IPR007110">
    <property type="entry name" value="Ig-like_dom"/>
</dbReference>
<evidence type="ECO:0000256" key="14">
    <source>
        <dbReference type="ARBA" id="ARBA00023157"/>
    </source>
</evidence>
<feature type="transmembrane region" description="Helical" evidence="25">
    <location>
        <begin position="469"/>
        <end position="492"/>
    </location>
</feature>
<dbReference type="Gene3D" id="1.10.510.10">
    <property type="entry name" value="Transferase(Phosphotransferase) domain 1"/>
    <property type="match status" value="1"/>
</dbReference>
<keyword evidence="12 25" id="KW-0472">Membrane</keyword>
<keyword evidence="22" id="KW-0460">Magnesium</keyword>
<keyword evidence="17" id="KW-0393">Immunoglobulin domain</keyword>
<dbReference type="PROSITE" id="PS00109">
    <property type="entry name" value="PROTEIN_KINASE_TYR"/>
    <property type="match status" value="1"/>
</dbReference>
<dbReference type="Pfam" id="PF07679">
    <property type="entry name" value="I-set"/>
    <property type="match status" value="2"/>
</dbReference>
<feature type="region of interest" description="Disordered" evidence="24">
    <location>
        <begin position="919"/>
        <end position="945"/>
    </location>
</feature>
<dbReference type="Pfam" id="PF07714">
    <property type="entry name" value="PK_Tyr_Ser-Thr"/>
    <property type="match status" value="1"/>
</dbReference>
<keyword evidence="15 26" id="KW-0675">Receptor</keyword>
<evidence type="ECO:0000256" key="22">
    <source>
        <dbReference type="PIRSR" id="PIRSR000615-3"/>
    </source>
</evidence>
<evidence type="ECO:0000256" key="5">
    <source>
        <dbReference type="ARBA" id="ARBA00022692"/>
    </source>
</evidence>
<keyword evidence="10 21" id="KW-0067">ATP-binding</keyword>
<dbReference type="AlphaFoldDB" id="A0A7D9DMU7"/>
<gene>
    <name evidence="26" type="ORF">PACLA_8A056487</name>
</gene>
<dbReference type="EC" id="2.7.10.1" evidence="2"/>
<keyword evidence="22" id="KW-0479">Metal-binding</keyword>
<evidence type="ECO:0000313" key="27">
    <source>
        <dbReference type="Proteomes" id="UP001152795"/>
    </source>
</evidence>
<feature type="binding site" evidence="21">
    <location>
        <position position="607"/>
    </location>
    <ligand>
        <name>ATP</name>
        <dbReference type="ChEBI" id="CHEBI:30616"/>
    </ligand>
</feature>
<evidence type="ECO:0000256" key="15">
    <source>
        <dbReference type="ARBA" id="ARBA00023170"/>
    </source>
</evidence>
<protein>
    <recommendedName>
        <fullName evidence="2">receptor protein-tyrosine kinase</fullName>
        <ecNumber evidence="2">2.7.10.1</ecNumber>
    </recommendedName>
</protein>
<dbReference type="InterPro" id="IPR036179">
    <property type="entry name" value="Ig-like_dom_sf"/>
</dbReference>
<evidence type="ECO:0000256" key="10">
    <source>
        <dbReference type="ARBA" id="ARBA00022840"/>
    </source>
</evidence>
<proteinExistence type="predicted"/>
<keyword evidence="11 25" id="KW-1133">Transmembrane helix</keyword>
<feature type="binding site" evidence="21">
    <location>
        <begin position="580"/>
        <end position="587"/>
    </location>
    <ligand>
        <name>ATP</name>
        <dbReference type="ChEBI" id="CHEBI:30616"/>
    </ligand>
</feature>
<evidence type="ECO:0000256" key="7">
    <source>
        <dbReference type="ARBA" id="ARBA00022737"/>
    </source>
</evidence>
<keyword evidence="13" id="KW-0829">Tyrosine-protein kinase</keyword>
<sequence length="960" mass="108542">MRCFKKILVFRSNLLLLRFLVSLLPFSMFAYTAPTPAAPKLPVFLKDPDRFEYTVPVPYSSPAKVDCSVHNPSKTNIAWFKKGRKNMMVPVASGHDDPFIKKFRNLKKSATYICNISNSVGYKTRKFIIKVFPFYMTKPLVQNLDNVTVLLGETAKLNCLAAGVALPYIRFMKTINGTEYEIIKMKEFENRTDTQTISTAIKTEFIKHHLWIHNTTLADTGKYTCKAGNIIGTTRKDVYLTVKSAPRFLKDPDRFIYTVPVPHSSPAKLDCSVHNPSKTNITWFKMKGRKRTMVYAASGNHDPFVKKFKKLKKSATYICNVSNSVGHRTRKFKITVFPFYMTKPLVQNLNNVTVLIGETAKLTCQAAGDALPHIRFMKTINGTEYEIIKLKEFKNRTDTQTISTAIKTEFFKHHLWIYNTTLADTGKYTCKAGNSIGTTWKDMYLIVRKESPTAHVSRLVSSRIKDWEIGIIVGVAWIFVVAFVALCILYRWHLNRKLFKKEEEIRIAYEAESKSLPQSPVRRFLALNSTQSSSGSLTGEVIFRGGKLGSYGDDFAHISIPLDKKWEINREHLRVDGQLGEGAFGRVLKATAIGFPGFPPRHTVAIKTLKENSTEAELVDLLSEMNMMKNIGKHKNIVNLIGCCTQNGPLFMVIEYAKFGNLRQFLRDRRPANGEFIDTSTEEDSSADGEKRSSEEAITLSDLVSFAFQIARGMEYLESKKCVHRDLAARNILVSEDKVLKVADFGLARDVHAMDYYRKTTDGRLPVKWMAIEALFDRVYSSKSDVWGFGVVLWEILTFGGTPYPSLPVEDLFELLQSGYRMEKPHNCPQNIYEIMQNCWAENPLNRPTFPNLVQIFDSILTNLLSSQYIDTGSSTCERLLSGTSDTSDGSSGEQIPHQIALSNDSVFRRDSYPTQAELSNLRTGQTSQQAQQEPSTSGIKPASSYELLLAKREPCESDV</sequence>
<dbReference type="InterPro" id="IPR020635">
    <property type="entry name" value="Tyr_kinase_cat_dom"/>
</dbReference>
<dbReference type="InterPro" id="IPR017441">
    <property type="entry name" value="Protein_kinase_ATP_BS"/>
</dbReference>
<feature type="compositionally biased region" description="Polar residues" evidence="24">
    <location>
        <begin position="919"/>
        <end position="939"/>
    </location>
</feature>
<dbReference type="InterPro" id="IPR001245">
    <property type="entry name" value="Ser-Thr/Tyr_kinase_cat_dom"/>
</dbReference>
<dbReference type="PROSITE" id="PS50835">
    <property type="entry name" value="IG_LIKE"/>
    <property type="match status" value="4"/>
</dbReference>
<dbReference type="PRINTS" id="PR00109">
    <property type="entry name" value="TYRKINASE"/>
</dbReference>
<keyword evidence="5 25" id="KW-0812">Transmembrane</keyword>
<dbReference type="Gene3D" id="3.30.200.20">
    <property type="entry name" value="Phosphorylase Kinase, domain 1"/>
    <property type="match status" value="1"/>
</dbReference>
<feature type="binding site" evidence="21">
    <location>
        <position position="730"/>
    </location>
    <ligand>
        <name>ATP</name>
        <dbReference type="ChEBI" id="CHEBI:30616"/>
    </ligand>
</feature>
<keyword evidence="14" id="KW-1015">Disulfide bond</keyword>
<evidence type="ECO:0000256" key="24">
    <source>
        <dbReference type="SAM" id="MobiDB-lite"/>
    </source>
</evidence>
<keyword evidence="3" id="KW-0597">Phosphoprotein</keyword>
<dbReference type="PIRSF" id="PIRSF000615">
    <property type="entry name" value="TyrPK_CSF1-R"/>
    <property type="match status" value="1"/>
</dbReference>
<dbReference type="InterPro" id="IPR011009">
    <property type="entry name" value="Kinase-like_dom_sf"/>
</dbReference>
<evidence type="ECO:0000256" key="18">
    <source>
        <dbReference type="ARBA" id="ARBA00051243"/>
    </source>
</evidence>
<evidence type="ECO:0000256" key="13">
    <source>
        <dbReference type="ARBA" id="ARBA00023137"/>
    </source>
</evidence>
<evidence type="ECO:0000256" key="21">
    <source>
        <dbReference type="PIRSR" id="PIRSR000615-2"/>
    </source>
</evidence>
<dbReference type="Proteomes" id="UP001152795">
    <property type="component" value="Unassembled WGS sequence"/>
</dbReference>
<comment type="function">
    <text evidence="19">Receptor for basic fibroblast growth factor.</text>
</comment>
<dbReference type="GO" id="GO:0005886">
    <property type="term" value="C:plasma membrane"/>
    <property type="evidence" value="ECO:0007669"/>
    <property type="project" value="TreeGrafter"/>
</dbReference>
<dbReference type="InterPro" id="IPR013783">
    <property type="entry name" value="Ig-like_fold"/>
</dbReference>
<evidence type="ECO:0000256" key="6">
    <source>
        <dbReference type="ARBA" id="ARBA00022729"/>
    </source>
</evidence>
<keyword evidence="16" id="KW-0325">Glycoprotein</keyword>
<dbReference type="PROSITE" id="PS50011">
    <property type="entry name" value="PROTEIN_KINASE_DOM"/>
    <property type="match status" value="1"/>
</dbReference>
<feature type="site" description="Important for interaction with phosphotyrosine-binding proteins" evidence="23">
    <location>
        <position position="869"/>
    </location>
</feature>
<comment type="subcellular location">
    <subcellularLocation>
        <location evidence="1">Membrane</location>
        <topology evidence="1">Single-pass membrane protein</topology>
    </subcellularLocation>
</comment>
<evidence type="ECO:0000256" key="12">
    <source>
        <dbReference type="ARBA" id="ARBA00023136"/>
    </source>
</evidence>
<reference evidence="26" key="1">
    <citation type="submission" date="2020-04" db="EMBL/GenBank/DDBJ databases">
        <authorList>
            <person name="Alioto T."/>
            <person name="Alioto T."/>
            <person name="Gomez Garrido J."/>
        </authorList>
    </citation>
    <scope>NUCLEOTIDE SEQUENCE</scope>
    <source>
        <strain evidence="26">A484AB</strain>
    </source>
</reference>
<evidence type="ECO:0000256" key="17">
    <source>
        <dbReference type="ARBA" id="ARBA00023319"/>
    </source>
</evidence>
<keyword evidence="7" id="KW-0677">Repeat</keyword>